<feature type="domain" description="Beta-lactamase-related" evidence="1">
    <location>
        <begin position="13"/>
        <end position="291"/>
    </location>
</feature>
<organism evidence="2 3">
    <name type="scientific">Pollutimonas subterranea</name>
    <dbReference type="NCBI Taxonomy" id="2045210"/>
    <lineage>
        <taxon>Bacteria</taxon>
        <taxon>Pseudomonadati</taxon>
        <taxon>Pseudomonadota</taxon>
        <taxon>Betaproteobacteria</taxon>
        <taxon>Burkholderiales</taxon>
        <taxon>Alcaligenaceae</taxon>
        <taxon>Pollutimonas</taxon>
    </lineage>
</organism>
<dbReference type="RefSeq" id="WP_102073755.1">
    <property type="nucleotide sequence ID" value="NZ_PDNW01000006.1"/>
</dbReference>
<dbReference type="PANTHER" id="PTHR43283:SF7">
    <property type="entry name" value="BETA-LACTAMASE-RELATED DOMAIN-CONTAINING PROTEIN"/>
    <property type="match status" value="1"/>
</dbReference>
<proteinExistence type="predicted"/>
<dbReference type="InterPro" id="IPR050789">
    <property type="entry name" value="Diverse_Enzym_Activities"/>
</dbReference>
<dbReference type="Proteomes" id="UP000234190">
    <property type="component" value="Unassembled WGS sequence"/>
</dbReference>
<dbReference type="OrthoDB" id="9814204at2"/>
<dbReference type="InterPro" id="IPR012338">
    <property type="entry name" value="Beta-lactam/transpept-like"/>
</dbReference>
<evidence type="ECO:0000313" key="2">
    <source>
        <dbReference type="EMBL" id="PLC50208.1"/>
    </source>
</evidence>
<dbReference type="AlphaFoldDB" id="A0A2N4U5A7"/>
<name>A0A2N4U5A7_9BURK</name>
<evidence type="ECO:0000313" key="3">
    <source>
        <dbReference type="Proteomes" id="UP000234190"/>
    </source>
</evidence>
<sequence length="315" mass="35787">MSLQFEKFMRDMDAGSFHIIYAQISKDGQVIDDWARFPAKPRFESYSTSKTFTAVGVGIAIDEGLISLDERISDSFREESFDVVNPNALNITVKDMLTMTSGLSEPMFFRDSYERAHVRDWIRHFYKTGKFDNAPGTKFLYNNVNPYLLGCLIEKKAGKNLLEYLRYRLFEPLEIHNPDWTICPKGHTVAANGMAINIDEMSRFGQMLLDGGTFKGKRIISESFVRNMTTSHIASDDSIPGSPPIQAGYGYQTWIDDVNKCAYLWGIFGQYCIVMPEKNMVITIMALQDDDGGSNGDYNTSPLRAKIWEDLVTQF</sequence>
<comment type="caution">
    <text evidence="2">The sequence shown here is derived from an EMBL/GenBank/DDBJ whole genome shotgun (WGS) entry which is preliminary data.</text>
</comment>
<dbReference type="EMBL" id="PDNW01000006">
    <property type="protein sequence ID" value="PLC50208.1"/>
    <property type="molecule type" value="Genomic_DNA"/>
</dbReference>
<keyword evidence="3" id="KW-1185">Reference proteome</keyword>
<dbReference type="SUPFAM" id="SSF56601">
    <property type="entry name" value="beta-lactamase/transpeptidase-like"/>
    <property type="match status" value="1"/>
</dbReference>
<reference evidence="2 3" key="1">
    <citation type="submission" date="2017-10" db="EMBL/GenBank/DDBJ databases">
        <title>Two draft genome sequences of Pusillimonas sp. strains isolated from a nitrate- and radionuclide-contaminated groundwater in Russia.</title>
        <authorList>
            <person name="Grouzdev D.S."/>
            <person name="Tourova T.P."/>
            <person name="Goeva M.A."/>
            <person name="Babich T.L."/>
            <person name="Sokolova D.S."/>
            <person name="Abdullin R."/>
            <person name="Poltaraus A.B."/>
            <person name="Toshchakov S.V."/>
            <person name="Nazina T.N."/>
        </authorList>
    </citation>
    <scope>NUCLEOTIDE SEQUENCE [LARGE SCALE GENOMIC DNA]</scope>
    <source>
        <strain evidence="2 3">JR1/69-3-13</strain>
    </source>
</reference>
<evidence type="ECO:0000259" key="1">
    <source>
        <dbReference type="Pfam" id="PF00144"/>
    </source>
</evidence>
<dbReference type="Pfam" id="PF00144">
    <property type="entry name" value="Beta-lactamase"/>
    <property type="match status" value="1"/>
</dbReference>
<protein>
    <recommendedName>
        <fullName evidence="1">Beta-lactamase-related domain-containing protein</fullName>
    </recommendedName>
</protein>
<gene>
    <name evidence="2" type="ORF">CR159_09400</name>
</gene>
<dbReference type="Gene3D" id="3.40.710.10">
    <property type="entry name" value="DD-peptidase/beta-lactamase superfamily"/>
    <property type="match status" value="1"/>
</dbReference>
<dbReference type="InterPro" id="IPR001466">
    <property type="entry name" value="Beta-lactam-related"/>
</dbReference>
<dbReference type="PANTHER" id="PTHR43283">
    <property type="entry name" value="BETA-LACTAMASE-RELATED"/>
    <property type="match status" value="1"/>
</dbReference>
<accession>A0A2N4U5A7</accession>